<evidence type="ECO:0000313" key="4">
    <source>
        <dbReference type="EMBL" id="VVQ15630.1"/>
    </source>
</evidence>
<dbReference type="GO" id="GO:0003677">
    <property type="term" value="F:DNA binding"/>
    <property type="evidence" value="ECO:0007669"/>
    <property type="project" value="TreeGrafter"/>
</dbReference>
<comment type="cofactor">
    <cofactor evidence="2">
        <name>FAD</name>
        <dbReference type="ChEBI" id="CHEBI:57692"/>
    </cofactor>
    <text evidence="2">Binds 1 FAD per subunit.</text>
</comment>
<dbReference type="AlphaFoldDB" id="A0A5E7UZ32"/>
<protein>
    <submittedName>
        <fullName evidence="4">Deoxyribodipyrimidine photo-lyase</fullName>
        <ecNumber evidence="4">4.1.99.3</ecNumber>
    </submittedName>
</protein>
<dbReference type="SUPFAM" id="SSF48173">
    <property type="entry name" value="Cryptochrome/photolyase FAD-binding domain"/>
    <property type="match status" value="1"/>
</dbReference>
<dbReference type="InterPro" id="IPR006050">
    <property type="entry name" value="DNA_photolyase_N"/>
</dbReference>
<keyword evidence="2" id="KW-0285">Flavoprotein</keyword>
<reference evidence="4 5" key="1">
    <citation type="submission" date="2019-09" db="EMBL/GenBank/DDBJ databases">
        <authorList>
            <person name="Chandra G."/>
            <person name="Truman W A."/>
        </authorList>
    </citation>
    <scope>NUCLEOTIDE SEQUENCE [LARGE SCALE GENOMIC DNA]</scope>
    <source>
        <strain evidence="4">PS928</strain>
    </source>
</reference>
<evidence type="ECO:0000313" key="5">
    <source>
        <dbReference type="Proteomes" id="UP000381378"/>
    </source>
</evidence>
<gene>
    <name evidence="4" type="primary">phrB_2</name>
    <name evidence="4" type="ORF">PS928_04286</name>
</gene>
<feature type="binding site" evidence="2">
    <location>
        <position position="178"/>
    </location>
    <ligand>
        <name>FAD</name>
        <dbReference type="ChEBI" id="CHEBI:57692"/>
    </ligand>
</feature>
<dbReference type="GO" id="GO:0009416">
    <property type="term" value="P:response to light stimulus"/>
    <property type="evidence" value="ECO:0007669"/>
    <property type="project" value="TreeGrafter"/>
</dbReference>
<dbReference type="EMBL" id="CABVJF010000017">
    <property type="protein sequence ID" value="VVQ15630.1"/>
    <property type="molecule type" value="Genomic_DNA"/>
</dbReference>
<organism evidence="4 5">
    <name type="scientific">Pseudomonas fluorescens</name>
    <dbReference type="NCBI Taxonomy" id="294"/>
    <lineage>
        <taxon>Bacteria</taxon>
        <taxon>Pseudomonadati</taxon>
        <taxon>Pseudomonadota</taxon>
        <taxon>Gammaproteobacteria</taxon>
        <taxon>Pseudomonadales</taxon>
        <taxon>Pseudomonadaceae</taxon>
        <taxon>Pseudomonas</taxon>
    </lineage>
</organism>
<dbReference type="GO" id="GO:0003904">
    <property type="term" value="F:deoxyribodipyrimidine photo-lyase activity"/>
    <property type="evidence" value="ECO:0007669"/>
    <property type="project" value="UniProtKB-EC"/>
</dbReference>
<dbReference type="EC" id="4.1.99.3" evidence="4"/>
<accession>A0A5E7UZ32</accession>
<dbReference type="Gene3D" id="3.40.50.620">
    <property type="entry name" value="HUPs"/>
    <property type="match status" value="1"/>
</dbReference>
<dbReference type="InterPro" id="IPR002081">
    <property type="entry name" value="Cryptochrome/DNA_photolyase_1"/>
</dbReference>
<evidence type="ECO:0000259" key="3">
    <source>
        <dbReference type="PROSITE" id="PS51645"/>
    </source>
</evidence>
<dbReference type="Pfam" id="PF00875">
    <property type="entry name" value="DNA_photolyase"/>
    <property type="match status" value="1"/>
</dbReference>
<feature type="binding site" evidence="2">
    <location>
        <begin position="181"/>
        <end position="188"/>
    </location>
    <ligand>
        <name>FAD</name>
        <dbReference type="ChEBI" id="CHEBI:57692"/>
    </ligand>
</feature>
<evidence type="ECO:0000256" key="1">
    <source>
        <dbReference type="ARBA" id="ARBA00001932"/>
    </source>
</evidence>
<sequence>MIAELCQQLRITAVQVNEEYGVHESHRDQAVAQALGALGINLHSHLDQLFFRPGSVMTKLGSYFQVYSQFRTVCYQRLHIALSALLRRPAAQAPLSIASDPVPAANLCHLWPAKTVAGLCPRADRRLPERARFPGHTRHHPLVPLPRRRHAVATPVPARRPASHQGEFDSGNSGIVTWINELLWREVYKHILVGYPRVSFRPRVCKKRIWIRGNGYAASSKIPASMSISTNASGHTVSPVNLSS</sequence>
<name>A0A5E7UZ32_PSEFL</name>
<dbReference type="GO" id="GO:0071949">
    <property type="term" value="F:FAD binding"/>
    <property type="evidence" value="ECO:0007669"/>
    <property type="project" value="TreeGrafter"/>
</dbReference>
<dbReference type="SUPFAM" id="SSF52425">
    <property type="entry name" value="Cryptochrome/photolyase, N-terminal domain"/>
    <property type="match status" value="1"/>
</dbReference>
<comment type="cofactor">
    <cofactor evidence="1">
        <name>(6R)-5,10-methylene-5,6,7,8-tetrahydrofolate</name>
        <dbReference type="ChEBI" id="CHEBI:15636"/>
    </cofactor>
</comment>
<dbReference type="Proteomes" id="UP000381378">
    <property type="component" value="Unassembled WGS sequence"/>
</dbReference>
<dbReference type="InterPro" id="IPR036155">
    <property type="entry name" value="Crypto/Photolyase_N_sf"/>
</dbReference>
<keyword evidence="4" id="KW-0456">Lyase</keyword>
<feature type="domain" description="Photolyase/cryptochrome alpha/beta" evidence="3">
    <location>
        <begin position="1"/>
        <end position="50"/>
    </location>
</feature>
<proteinExistence type="predicted"/>
<keyword evidence="2" id="KW-0274">FAD</keyword>
<evidence type="ECO:0000256" key="2">
    <source>
        <dbReference type="PIRSR" id="PIRSR602081-1"/>
    </source>
</evidence>
<dbReference type="InterPro" id="IPR036134">
    <property type="entry name" value="Crypto/Photolyase_FAD-like_sf"/>
</dbReference>
<dbReference type="PANTHER" id="PTHR11455">
    <property type="entry name" value="CRYPTOCHROME"/>
    <property type="match status" value="1"/>
</dbReference>
<dbReference type="PROSITE" id="PS51645">
    <property type="entry name" value="PHR_CRY_ALPHA_BETA"/>
    <property type="match status" value="1"/>
</dbReference>
<dbReference type="InterPro" id="IPR014729">
    <property type="entry name" value="Rossmann-like_a/b/a_fold"/>
</dbReference>
<dbReference type="PANTHER" id="PTHR11455:SF9">
    <property type="entry name" value="CRYPTOCHROME CIRCADIAN CLOCK 5 ISOFORM X1"/>
    <property type="match status" value="1"/>
</dbReference>